<feature type="transmembrane region" description="Helical" evidence="13">
    <location>
        <begin position="99"/>
        <end position="127"/>
    </location>
</feature>
<feature type="transmembrane region" description="Helical" evidence="13">
    <location>
        <begin position="22"/>
        <end position="44"/>
    </location>
</feature>
<dbReference type="PANTHER" id="PTHR43266:SF10">
    <property type="entry name" value="BACILYSIN EXPORTER BACE-RELATED"/>
    <property type="match status" value="1"/>
</dbReference>
<feature type="transmembrane region" description="Helical" evidence="13">
    <location>
        <begin position="189"/>
        <end position="208"/>
    </location>
</feature>
<dbReference type="RefSeq" id="WP_310302366.1">
    <property type="nucleotide sequence ID" value="NZ_BAAAPS010000013.1"/>
</dbReference>
<evidence type="ECO:0000313" key="16">
    <source>
        <dbReference type="Proteomes" id="UP001183648"/>
    </source>
</evidence>
<evidence type="ECO:0000256" key="3">
    <source>
        <dbReference type="ARBA" id="ARBA00022475"/>
    </source>
</evidence>
<evidence type="ECO:0000256" key="6">
    <source>
        <dbReference type="ARBA" id="ARBA00022727"/>
    </source>
</evidence>
<name>A0ABU2BW22_9ACTN</name>
<dbReference type="CDD" id="cd01672">
    <property type="entry name" value="TMPK"/>
    <property type="match status" value="1"/>
</dbReference>
<comment type="function">
    <text evidence="12">Phosphorylation of dTMP to form dTDP in both de novo and salvage pathways of dTTP synthesis.</text>
</comment>
<feature type="transmembrane region" description="Helical" evidence="13">
    <location>
        <begin position="240"/>
        <end position="262"/>
    </location>
</feature>
<dbReference type="SUPFAM" id="SSF52540">
    <property type="entry name" value="P-loop containing nucleoside triphosphate hydrolases"/>
    <property type="match status" value="1"/>
</dbReference>
<evidence type="ECO:0000256" key="8">
    <source>
        <dbReference type="ARBA" id="ARBA00022777"/>
    </source>
</evidence>
<feature type="transmembrane region" description="Helical" evidence="13">
    <location>
        <begin position="408"/>
        <end position="430"/>
    </location>
</feature>
<evidence type="ECO:0000256" key="13">
    <source>
        <dbReference type="SAM" id="Phobius"/>
    </source>
</evidence>
<keyword evidence="5 13" id="KW-0812">Transmembrane</keyword>
<keyword evidence="7 12" id="KW-0547">Nucleotide-binding</keyword>
<dbReference type="NCBIfam" id="TIGR00041">
    <property type="entry name" value="DTMP_kinase"/>
    <property type="match status" value="1"/>
</dbReference>
<dbReference type="Pfam" id="PF02223">
    <property type="entry name" value="Thymidylate_kin"/>
    <property type="match status" value="1"/>
</dbReference>
<dbReference type="CDD" id="cd06173">
    <property type="entry name" value="MFS_MefA_like"/>
    <property type="match status" value="1"/>
</dbReference>
<dbReference type="InterPro" id="IPR011701">
    <property type="entry name" value="MFS"/>
</dbReference>
<feature type="transmembrane region" description="Helical" evidence="13">
    <location>
        <begin position="306"/>
        <end position="324"/>
    </location>
</feature>
<dbReference type="InterPro" id="IPR039430">
    <property type="entry name" value="Thymidylate_kin-like_dom"/>
</dbReference>
<feature type="transmembrane region" description="Helical" evidence="13">
    <location>
        <begin position="274"/>
        <end position="294"/>
    </location>
</feature>
<feature type="transmembrane region" description="Helical" evidence="13">
    <location>
        <begin position="374"/>
        <end position="396"/>
    </location>
</feature>
<evidence type="ECO:0000256" key="7">
    <source>
        <dbReference type="ARBA" id="ARBA00022741"/>
    </source>
</evidence>
<comment type="subcellular location">
    <subcellularLocation>
        <location evidence="1">Cell membrane</location>
        <topology evidence="1">Multi-pass membrane protein</topology>
    </subcellularLocation>
</comment>
<organism evidence="15 16">
    <name type="scientific">Nocardioides marmoribigeumensis</name>
    <dbReference type="NCBI Taxonomy" id="433649"/>
    <lineage>
        <taxon>Bacteria</taxon>
        <taxon>Bacillati</taxon>
        <taxon>Actinomycetota</taxon>
        <taxon>Actinomycetes</taxon>
        <taxon>Propionibacteriales</taxon>
        <taxon>Nocardioidaceae</taxon>
        <taxon>Nocardioides</taxon>
    </lineage>
</organism>
<dbReference type="Gene3D" id="3.40.50.300">
    <property type="entry name" value="P-loop containing nucleotide triphosphate hydrolases"/>
    <property type="match status" value="1"/>
</dbReference>
<keyword evidence="8 12" id="KW-0418">Kinase</keyword>
<reference evidence="15 16" key="1">
    <citation type="submission" date="2023-07" db="EMBL/GenBank/DDBJ databases">
        <title>Sequencing the genomes of 1000 actinobacteria strains.</title>
        <authorList>
            <person name="Klenk H.-P."/>
        </authorList>
    </citation>
    <scope>NUCLEOTIDE SEQUENCE [LARGE SCALE GENOMIC DNA]</scope>
    <source>
        <strain evidence="15 16">DSM 19426</strain>
    </source>
</reference>
<dbReference type="InterPro" id="IPR018094">
    <property type="entry name" value="Thymidylate_kinase"/>
</dbReference>
<keyword evidence="11 13" id="KW-0472">Membrane</keyword>
<dbReference type="PANTHER" id="PTHR43266">
    <property type="entry name" value="MACROLIDE-EFFLUX PROTEIN"/>
    <property type="match status" value="1"/>
</dbReference>
<dbReference type="Pfam" id="PF07690">
    <property type="entry name" value="MFS_1"/>
    <property type="match status" value="1"/>
</dbReference>
<keyword evidence="2" id="KW-0813">Transport</keyword>
<sequence length="682" mass="72563">MISTGSITGDGPVLRVPGFRRLWIGLGLSSLGDWLGLLALTAMANLMVEGYAARNYAIAGVLFLRVVPALVVGPVAGYVADRTDRRTVLVWGDYVRGLLFLSIPFVGELWWVFVVTVLVESVSLVWGPSKDATVPNLVSPAQLESANAISTTTTYASAVPAAALFALLTTVDRLFPSLLGFLERGAVDLALWLNGISFIVSGLVIASLHQIPRGPADLHGETNLVAAVLHGWRYVVGTPLVRGLVTGMVGAFAAGGVVVGLARTYVDDLGGGDAGYAVLFGAVFVGMGLGMWRGTRLLRRMNRRRVFGFALVGCGLLLVPLALVPHLEVVVGLAVAVGFLAGTAWINGMTMLGLEVPDEVRGRTFAFVGSAVRLALALVLAVAPLLAGLVGTVAFGPEVAGGGRLFEYGGAAVTIVLAALLLTVVGVLAYRLMDDHEGRSLLSDLSGALRREAGAATDPLAATGAGVFTERGVFVAFEGGEGAGKSTQARRLQTWLEAEGYSVLLTHEPGDTEVGRELRRIVLDPQTGVISHRAEALMYAADKAEHVDRVVLPALTRGEVVVTDRYVDSTIAYQGAGRDLLDDDVERIARWATGDLRPHLTVLLDVAPEHGLTRFEERDRIEAESADFHERVRAMFLRLAEAQPDHYLVVDGRQTPEEIEEQVRERLRPLLVGASPRDGATA</sequence>
<evidence type="ECO:0000256" key="9">
    <source>
        <dbReference type="ARBA" id="ARBA00022840"/>
    </source>
</evidence>
<comment type="similarity">
    <text evidence="12">Belongs to the thymidylate kinase family.</text>
</comment>
<evidence type="ECO:0000256" key="4">
    <source>
        <dbReference type="ARBA" id="ARBA00022679"/>
    </source>
</evidence>
<dbReference type="EC" id="2.7.4.9" evidence="12"/>
<feature type="domain" description="Thymidylate kinase-like" evidence="14">
    <location>
        <begin position="477"/>
        <end position="663"/>
    </location>
</feature>
<accession>A0ABU2BW22</accession>
<dbReference type="PROSITE" id="PS01331">
    <property type="entry name" value="THYMIDYLATE_KINASE"/>
    <property type="match status" value="1"/>
</dbReference>
<gene>
    <name evidence="12" type="primary">tmk</name>
    <name evidence="15" type="ORF">J2S63_002393</name>
</gene>
<evidence type="ECO:0000259" key="14">
    <source>
        <dbReference type="Pfam" id="PF02223"/>
    </source>
</evidence>
<dbReference type="InterPro" id="IPR018095">
    <property type="entry name" value="Thymidylate_kin_CS"/>
</dbReference>
<dbReference type="HAMAP" id="MF_00165">
    <property type="entry name" value="Thymidylate_kinase"/>
    <property type="match status" value="1"/>
</dbReference>
<keyword evidence="3" id="KW-1003">Cell membrane</keyword>
<keyword evidence="16" id="KW-1185">Reference proteome</keyword>
<keyword evidence="6 12" id="KW-0545">Nucleotide biosynthesis</keyword>
<proteinExistence type="inferred from homology"/>
<evidence type="ECO:0000256" key="12">
    <source>
        <dbReference type="HAMAP-Rule" id="MF_00165"/>
    </source>
</evidence>
<dbReference type="InterPro" id="IPR036259">
    <property type="entry name" value="MFS_trans_sf"/>
</dbReference>
<dbReference type="InterPro" id="IPR027417">
    <property type="entry name" value="P-loop_NTPase"/>
</dbReference>
<keyword evidence="4 12" id="KW-0808">Transferase</keyword>
<dbReference type="Proteomes" id="UP001183648">
    <property type="component" value="Unassembled WGS sequence"/>
</dbReference>
<dbReference type="GO" id="GO:0004798">
    <property type="term" value="F:dTMP kinase activity"/>
    <property type="evidence" value="ECO:0007669"/>
    <property type="project" value="UniProtKB-EC"/>
</dbReference>
<feature type="transmembrane region" description="Helical" evidence="13">
    <location>
        <begin position="330"/>
        <end position="354"/>
    </location>
</feature>
<evidence type="ECO:0000256" key="2">
    <source>
        <dbReference type="ARBA" id="ARBA00022448"/>
    </source>
</evidence>
<comment type="caution">
    <text evidence="15">The sequence shown here is derived from an EMBL/GenBank/DDBJ whole genome shotgun (WGS) entry which is preliminary data.</text>
</comment>
<comment type="catalytic activity">
    <reaction evidence="12">
        <text>dTMP + ATP = dTDP + ADP</text>
        <dbReference type="Rhea" id="RHEA:13517"/>
        <dbReference type="ChEBI" id="CHEBI:30616"/>
        <dbReference type="ChEBI" id="CHEBI:58369"/>
        <dbReference type="ChEBI" id="CHEBI:63528"/>
        <dbReference type="ChEBI" id="CHEBI:456216"/>
        <dbReference type="EC" id="2.7.4.9"/>
    </reaction>
</comment>
<evidence type="ECO:0000256" key="11">
    <source>
        <dbReference type="ARBA" id="ARBA00023136"/>
    </source>
</evidence>
<evidence type="ECO:0000256" key="5">
    <source>
        <dbReference type="ARBA" id="ARBA00022692"/>
    </source>
</evidence>
<keyword evidence="9 12" id="KW-0067">ATP-binding</keyword>
<feature type="transmembrane region" description="Helical" evidence="13">
    <location>
        <begin position="56"/>
        <end position="79"/>
    </location>
</feature>
<protein>
    <recommendedName>
        <fullName evidence="12">Thymidylate kinase</fullName>
        <ecNumber evidence="12">2.7.4.9</ecNumber>
    </recommendedName>
    <alternativeName>
        <fullName evidence="12">dTMP kinase</fullName>
    </alternativeName>
</protein>
<evidence type="ECO:0000256" key="10">
    <source>
        <dbReference type="ARBA" id="ARBA00022989"/>
    </source>
</evidence>
<feature type="binding site" evidence="12">
    <location>
        <begin position="479"/>
        <end position="486"/>
    </location>
    <ligand>
        <name>ATP</name>
        <dbReference type="ChEBI" id="CHEBI:30616"/>
    </ligand>
</feature>
<dbReference type="EMBL" id="JAVDYG010000001">
    <property type="protein sequence ID" value="MDR7362840.1"/>
    <property type="molecule type" value="Genomic_DNA"/>
</dbReference>
<keyword evidence="15" id="KW-0378">Hydrolase</keyword>
<keyword evidence="10 13" id="KW-1133">Transmembrane helix</keyword>
<dbReference type="Gene3D" id="1.20.1250.20">
    <property type="entry name" value="MFS general substrate transporter like domains"/>
    <property type="match status" value="2"/>
</dbReference>
<dbReference type="SUPFAM" id="SSF103473">
    <property type="entry name" value="MFS general substrate transporter"/>
    <property type="match status" value="1"/>
</dbReference>
<dbReference type="GO" id="GO:0016787">
    <property type="term" value="F:hydrolase activity"/>
    <property type="evidence" value="ECO:0007669"/>
    <property type="project" value="UniProtKB-KW"/>
</dbReference>
<evidence type="ECO:0000313" key="15">
    <source>
        <dbReference type="EMBL" id="MDR7362840.1"/>
    </source>
</evidence>
<evidence type="ECO:0000256" key="1">
    <source>
        <dbReference type="ARBA" id="ARBA00004651"/>
    </source>
</evidence>